<dbReference type="Proteomes" id="UP000607653">
    <property type="component" value="Unassembled WGS sequence"/>
</dbReference>
<dbReference type="PANTHER" id="PTHR47931:SF2">
    <property type="entry name" value="OS01G0228400 PROTEIN"/>
    <property type="match status" value="1"/>
</dbReference>
<dbReference type="Gene3D" id="1.25.40.10">
    <property type="entry name" value="Tetratricopeptide repeat domain"/>
    <property type="match status" value="2"/>
</dbReference>
<feature type="repeat" description="PPR" evidence="2">
    <location>
        <begin position="83"/>
        <end position="117"/>
    </location>
</feature>
<feature type="repeat" description="PPR" evidence="2">
    <location>
        <begin position="153"/>
        <end position="187"/>
    </location>
</feature>
<dbReference type="PANTHER" id="PTHR47931">
    <property type="entry name" value="OS01G0228400 PROTEIN"/>
    <property type="match status" value="1"/>
</dbReference>
<evidence type="ECO:0000313" key="3">
    <source>
        <dbReference type="EMBL" id="DAD44661.1"/>
    </source>
</evidence>
<accession>A0A822ZMA9</accession>
<organism evidence="3 4">
    <name type="scientific">Nelumbo nucifera</name>
    <name type="common">Sacred lotus</name>
    <dbReference type="NCBI Taxonomy" id="4432"/>
    <lineage>
        <taxon>Eukaryota</taxon>
        <taxon>Viridiplantae</taxon>
        <taxon>Streptophyta</taxon>
        <taxon>Embryophyta</taxon>
        <taxon>Tracheophyta</taxon>
        <taxon>Spermatophyta</taxon>
        <taxon>Magnoliopsida</taxon>
        <taxon>Proteales</taxon>
        <taxon>Nelumbonaceae</taxon>
        <taxon>Nelumbo</taxon>
    </lineage>
</organism>
<dbReference type="Pfam" id="PF13041">
    <property type="entry name" value="PPR_2"/>
    <property type="match status" value="2"/>
</dbReference>
<dbReference type="AlphaFoldDB" id="A0A822ZMA9"/>
<dbReference type="InterPro" id="IPR002885">
    <property type="entry name" value="PPR_rpt"/>
</dbReference>
<dbReference type="InterPro" id="IPR011990">
    <property type="entry name" value="TPR-like_helical_dom_sf"/>
</dbReference>
<evidence type="ECO:0000256" key="2">
    <source>
        <dbReference type="PROSITE-ProRule" id="PRU00708"/>
    </source>
</evidence>
<dbReference type="PROSITE" id="PS51375">
    <property type="entry name" value="PPR"/>
    <property type="match status" value="4"/>
</dbReference>
<gene>
    <name evidence="3" type="ORF">HUJ06_002891</name>
</gene>
<evidence type="ECO:0008006" key="5">
    <source>
        <dbReference type="Google" id="ProtNLM"/>
    </source>
</evidence>
<dbReference type="NCBIfam" id="TIGR00756">
    <property type="entry name" value="PPR"/>
    <property type="match status" value="3"/>
</dbReference>
<keyword evidence="4" id="KW-1185">Reference proteome</keyword>
<reference evidence="3 4" key="1">
    <citation type="journal article" date="2020" name="Mol. Biol. Evol.">
        <title>Distinct Expression and Methylation Patterns for Genes with Different Fates following a Single Whole-Genome Duplication in Flowering Plants.</title>
        <authorList>
            <person name="Shi T."/>
            <person name="Rahmani R.S."/>
            <person name="Gugger P.F."/>
            <person name="Wang M."/>
            <person name="Li H."/>
            <person name="Zhang Y."/>
            <person name="Li Z."/>
            <person name="Wang Q."/>
            <person name="Van de Peer Y."/>
            <person name="Marchal K."/>
            <person name="Chen J."/>
        </authorList>
    </citation>
    <scope>NUCLEOTIDE SEQUENCE [LARGE SCALE GENOMIC DNA]</scope>
    <source>
        <tissue evidence="3">Leaf</tissue>
    </source>
</reference>
<keyword evidence="1" id="KW-0677">Repeat</keyword>
<feature type="repeat" description="PPR" evidence="2">
    <location>
        <begin position="48"/>
        <end position="82"/>
    </location>
</feature>
<name>A0A822ZMA9_NELNU</name>
<proteinExistence type="predicted"/>
<sequence length="333" mass="37388">MREFGAKGTDSSMSSKNQNGTFMNKKELVHASNGKVLTLMEEFGVKPDVITFSTIMNAWSAAGLMDRCREIFDDMLKAGIEPDTHAYSILAKGYVRAREPEKAEALLTAMVESDVVPNVVIFTTIISGWCSASKMEYAMRVFEKMCEFGVSPNLKTFDTLIWGYGEAKQPWKAEEMLQTMEEVGVLPEANTIQLVAEAWRAIGLVSEATRVLNTMKEQEVIQTSDTKRDEIPVESLEKIYQRQNLSAYPNVLQIPGVVMNDQHGSAATIRRSRMVLRDTEVSSESLWTATKSMYLMHTCKFGAKAPMRCKKQSLIQLGIHPQNVNSYRVVFLN</sequence>
<dbReference type="EMBL" id="DUZY01000007">
    <property type="protein sequence ID" value="DAD44661.1"/>
    <property type="molecule type" value="Genomic_DNA"/>
</dbReference>
<feature type="repeat" description="PPR" evidence="2">
    <location>
        <begin position="118"/>
        <end position="152"/>
    </location>
</feature>
<comment type="caution">
    <text evidence="3">The sequence shown here is derived from an EMBL/GenBank/DDBJ whole genome shotgun (WGS) entry which is preliminary data.</text>
</comment>
<evidence type="ECO:0000256" key="1">
    <source>
        <dbReference type="ARBA" id="ARBA00022737"/>
    </source>
</evidence>
<evidence type="ECO:0000313" key="4">
    <source>
        <dbReference type="Proteomes" id="UP000607653"/>
    </source>
</evidence>
<protein>
    <recommendedName>
        <fullName evidence="5">Pentatricopeptide repeat-containing protein At5g25630-like</fullName>
    </recommendedName>
</protein>